<dbReference type="Proteomes" id="UP000247781">
    <property type="component" value="Unassembled WGS sequence"/>
</dbReference>
<dbReference type="AlphaFoldDB" id="A0A318HFV1"/>
<evidence type="ECO:0000256" key="2">
    <source>
        <dbReference type="SAM" id="SignalP"/>
    </source>
</evidence>
<evidence type="ECO:0000256" key="1">
    <source>
        <dbReference type="SAM" id="MobiDB-lite"/>
    </source>
</evidence>
<comment type="caution">
    <text evidence="3">The sequence shown here is derived from an EMBL/GenBank/DDBJ whole genome shotgun (WGS) entry which is preliminary data.</text>
</comment>
<feature type="region of interest" description="Disordered" evidence="1">
    <location>
        <begin position="179"/>
        <end position="230"/>
    </location>
</feature>
<feature type="region of interest" description="Disordered" evidence="1">
    <location>
        <begin position="32"/>
        <end position="86"/>
    </location>
</feature>
<feature type="signal peptide" evidence="2">
    <location>
        <begin position="1"/>
        <end position="28"/>
    </location>
</feature>
<reference evidence="4" key="1">
    <citation type="submission" date="2018-05" db="EMBL/GenBank/DDBJ databases">
        <authorList>
            <person name="Deangelis K."/>
            <person name="Huntemann M."/>
            <person name="Clum A."/>
            <person name="Pillay M."/>
            <person name="Palaniappan K."/>
            <person name="Varghese N."/>
            <person name="Mikhailova N."/>
            <person name="Stamatis D."/>
            <person name="Reddy T."/>
            <person name="Daum C."/>
            <person name="Shapiro N."/>
            <person name="Ivanova N."/>
            <person name="Kyrpides N."/>
            <person name="Woyke T."/>
        </authorList>
    </citation>
    <scope>NUCLEOTIDE SEQUENCE [LARGE SCALE GENOMIC DNA]</scope>
    <source>
        <strain evidence="4">GAS496</strain>
    </source>
</reference>
<keyword evidence="2" id="KW-0732">Signal</keyword>
<organism evidence="3 4">
    <name type="scientific">Mycolicibacterium moriokaense</name>
    <dbReference type="NCBI Taxonomy" id="39691"/>
    <lineage>
        <taxon>Bacteria</taxon>
        <taxon>Bacillati</taxon>
        <taxon>Actinomycetota</taxon>
        <taxon>Actinomycetes</taxon>
        <taxon>Mycobacteriales</taxon>
        <taxon>Mycobacteriaceae</taxon>
        <taxon>Mycolicibacterium</taxon>
    </lineage>
</organism>
<name>A0A318HFV1_9MYCO</name>
<sequence length="230" mass="22789">MDSNRKRLAVANIAAAGFVTVGAAVAFAATAAADPPPRPDPALLPADPAPPPPPGPTVPGMGELGPAGLGVLAQTGQDGNPAALGAPPIVGLDQTTVLGQNAVPSAPGGGPGVVPNLNVFNNAYGVQQCLVPSAPGKCEQFDVAPGDENADVSKRIWLGRYIDMQRAGMLKGGFLGQMPQEQLGESLPGTAPPPGTNIPQGLAQFQPDPAPPPDAPPAPGAPPLLPPPPG</sequence>
<feature type="compositionally biased region" description="Pro residues" evidence="1">
    <location>
        <begin position="34"/>
        <end position="57"/>
    </location>
</feature>
<accession>A0A318HFV1</accession>
<evidence type="ECO:0000313" key="4">
    <source>
        <dbReference type="Proteomes" id="UP000247781"/>
    </source>
</evidence>
<proteinExistence type="predicted"/>
<protein>
    <submittedName>
        <fullName evidence="3">Uncharacterized protein</fullName>
    </submittedName>
</protein>
<reference evidence="3 4" key="2">
    <citation type="submission" date="2018-06" db="EMBL/GenBank/DDBJ databases">
        <title>Sequencing of bacterial isolates from soil warming experiment in Harvard Forest, Massachusetts, USA.</title>
        <authorList>
            <person name="Deangelis K.PhD."/>
        </authorList>
    </citation>
    <scope>NUCLEOTIDE SEQUENCE [LARGE SCALE GENOMIC DNA]</scope>
    <source>
        <strain evidence="3 4">GAS496</strain>
    </source>
</reference>
<evidence type="ECO:0000313" key="3">
    <source>
        <dbReference type="EMBL" id="PXX05994.1"/>
    </source>
</evidence>
<feature type="compositionally biased region" description="Pro residues" evidence="1">
    <location>
        <begin position="208"/>
        <end position="230"/>
    </location>
</feature>
<keyword evidence="4" id="KW-1185">Reference proteome</keyword>
<gene>
    <name evidence="3" type="ORF">C8E89_11540</name>
</gene>
<feature type="chain" id="PRO_5016303775" evidence="2">
    <location>
        <begin position="29"/>
        <end position="230"/>
    </location>
</feature>
<dbReference type="EMBL" id="QJJU01000015">
    <property type="protein sequence ID" value="PXX05994.1"/>
    <property type="molecule type" value="Genomic_DNA"/>
</dbReference>
<dbReference type="RefSeq" id="WP_110318053.1">
    <property type="nucleotide sequence ID" value="NZ_QJJU01000015.1"/>
</dbReference>
<dbReference type="OrthoDB" id="4762379at2"/>